<organism evidence="1 2">
    <name type="scientific">Solea senegalensis</name>
    <name type="common">Senegalese sole</name>
    <dbReference type="NCBI Taxonomy" id="28829"/>
    <lineage>
        <taxon>Eukaryota</taxon>
        <taxon>Metazoa</taxon>
        <taxon>Chordata</taxon>
        <taxon>Craniata</taxon>
        <taxon>Vertebrata</taxon>
        <taxon>Euteleostomi</taxon>
        <taxon>Actinopterygii</taxon>
        <taxon>Neopterygii</taxon>
        <taxon>Teleostei</taxon>
        <taxon>Neoteleostei</taxon>
        <taxon>Acanthomorphata</taxon>
        <taxon>Carangaria</taxon>
        <taxon>Pleuronectiformes</taxon>
        <taxon>Pleuronectoidei</taxon>
        <taxon>Soleidae</taxon>
        <taxon>Solea</taxon>
    </lineage>
</organism>
<evidence type="ECO:0000313" key="2">
    <source>
        <dbReference type="Proteomes" id="UP000693946"/>
    </source>
</evidence>
<name>A0AAV6SEX9_SOLSE</name>
<reference evidence="1 2" key="1">
    <citation type="journal article" date="2021" name="Sci. Rep.">
        <title>Chromosome anchoring in Senegalese sole (Solea senegalensis) reveals sex-associated markers and genome rearrangements in flatfish.</title>
        <authorList>
            <person name="Guerrero-Cozar I."/>
            <person name="Gomez-Garrido J."/>
            <person name="Berbel C."/>
            <person name="Martinez-Blanch J.F."/>
            <person name="Alioto T."/>
            <person name="Claros M.G."/>
            <person name="Gagnaire P.A."/>
            <person name="Manchado M."/>
        </authorList>
    </citation>
    <scope>NUCLEOTIDE SEQUENCE [LARGE SCALE GENOMIC DNA]</scope>
    <source>
        <strain evidence="1">Sse05_10M</strain>
    </source>
</reference>
<evidence type="ECO:0000313" key="1">
    <source>
        <dbReference type="EMBL" id="KAG7515385.1"/>
    </source>
</evidence>
<proteinExistence type="predicted"/>
<dbReference type="AlphaFoldDB" id="A0AAV6SEX9"/>
<gene>
    <name evidence="1" type="ORF">JOB18_007150</name>
</gene>
<sequence>MNCMRTHSPPLVLHVHTGEELLRLISNTVSIFYTSLPKTLSNSESSHTFDSSAQGDAFKNSYTGGKTTTTVYLHSSYIGILTVFERHVFIFLGMEMPDELFIINTLKLRFGF</sequence>
<accession>A0AAV6SEX9</accession>
<protein>
    <submittedName>
        <fullName evidence="1">Uncharacterized protein</fullName>
    </submittedName>
</protein>
<comment type="caution">
    <text evidence="1">The sequence shown here is derived from an EMBL/GenBank/DDBJ whole genome shotgun (WGS) entry which is preliminary data.</text>
</comment>
<dbReference type="EMBL" id="JAGKHQ010000005">
    <property type="protein sequence ID" value="KAG7515385.1"/>
    <property type="molecule type" value="Genomic_DNA"/>
</dbReference>
<dbReference type="Proteomes" id="UP000693946">
    <property type="component" value="Linkage Group LG13"/>
</dbReference>
<keyword evidence="2" id="KW-1185">Reference proteome</keyword>